<reference evidence="4" key="1">
    <citation type="submission" date="2016-10" db="EMBL/GenBank/DDBJ databases">
        <authorList>
            <person name="Varghese N."/>
            <person name="Submissions S."/>
        </authorList>
    </citation>
    <scope>NUCLEOTIDE SEQUENCE [LARGE SCALE GENOMIC DNA]</scope>
    <source>
        <strain evidence="4">DSM 17834</strain>
    </source>
</reference>
<dbReference type="InterPro" id="IPR006076">
    <property type="entry name" value="FAD-dep_OxRdtase"/>
</dbReference>
<dbReference type="GO" id="GO:0005737">
    <property type="term" value="C:cytoplasm"/>
    <property type="evidence" value="ECO:0007669"/>
    <property type="project" value="TreeGrafter"/>
</dbReference>
<proteinExistence type="predicted"/>
<evidence type="ECO:0000256" key="1">
    <source>
        <dbReference type="ARBA" id="ARBA00023002"/>
    </source>
</evidence>
<dbReference type="Proteomes" id="UP000198784">
    <property type="component" value="Unassembled WGS sequence"/>
</dbReference>
<dbReference type="OrthoDB" id="311718at2"/>
<dbReference type="EMBL" id="FOWX01000003">
    <property type="protein sequence ID" value="SFO98135.1"/>
    <property type="molecule type" value="Genomic_DNA"/>
</dbReference>
<dbReference type="Gene3D" id="3.50.50.60">
    <property type="entry name" value="FAD/NAD(P)-binding domain"/>
    <property type="match status" value="1"/>
</dbReference>
<dbReference type="STRING" id="289003.SAMN05216190_103120"/>
<organism evidence="3 4">
    <name type="scientific">Pseudomonas borbori</name>
    <dbReference type="NCBI Taxonomy" id="289003"/>
    <lineage>
        <taxon>Bacteria</taxon>
        <taxon>Pseudomonadati</taxon>
        <taxon>Pseudomonadota</taxon>
        <taxon>Gammaproteobacteria</taxon>
        <taxon>Pseudomonadales</taxon>
        <taxon>Pseudomonadaceae</taxon>
        <taxon>Pseudomonas</taxon>
    </lineage>
</organism>
<dbReference type="InterPro" id="IPR036188">
    <property type="entry name" value="FAD/NAD-bd_sf"/>
</dbReference>
<dbReference type="PANTHER" id="PTHR13847">
    <property type="entry name" value="SARCOSINE DEHYDROGENASE-RELATED"/>
    <property type="match status" value="1"/>
</dbReference>
<dbReference type="AlphaFoldDB" id="A0A1I5LLR5"/>
<dbReference type="SUPFAM" id="SSF51905">
    <property type="entry name" value="FAD/NAD(P)-binding domain"/>
    <property type="match status" value="1"/>
</dbReference>
<dbReference type="Gene3D" id="3.30.9.10">
    <property type="entry name" value="D-Amino Acid Oxidase, subunit A, domain 2"/>
    <property type="match status" value="1"/>
</dbReference>
<dbReference type="RefSeq" id="WP_090497740.1">
    <property type="nucleotide sequence ID" value="NZ_FOWX01000003.1"/>
</dbReference>
<evidence type="ECO:0000313" key="4">
    <source>
        <dbReference type="Proteomes" id="UP000198784"/>
    </source>
</evidence>
<gene>
    <name evidence="3" type="ORF">SAMN05216190_103120</name>
</gene>
<feature type="domain" description="FAD dependent oxidoreductase" evidence="2">
    <location>
        <begin position="27"/>
        <end position="381"/>
    </location>
</feature>
<dbReference type="PANTHER" id="PTHR13847:SF281">
    <property type="entry name" value="FAD DEPENDENT OXIDOREDUCTASE DOMAIN-CONTAINING PROTEIN"/>
    <property type="match status" value="1"/>
</dbReference>
<keyword evidence="1" id="KW-0560">Oxidoreductase</keyword>
<name>A0A1I5LLR5_9PSED</name>
<evidence type="ECO:0000259" key="2">
    <source>
        <dbReference type="Pfam" id="PF01266"/>
    </source>
</evidence>
<evidence type="ECO:0000313" key="3">
    <source>
        <dbReference type="EMBL" id="SFO98135.1"/>
    </source>
</evidence>
<protein>
    <submittedName>
        <fullName evidence="3">Glycine/D-amino acid oxidase</fullName>
    </submittedName>
</protein>
<keyword evidence="4" id="KW-1185">Reference proteome</keyword>
<dbReference type="GO" id="GO:0016491">
    <property type="term" value="F:oxidoreductase activity"/>
    <property type="evidence" value="ECO:0007669"/>
    <property type="project" value="UniProtKB-KW"/>
</dbReference>
<accession>A0A1I5LLR5</accession>
<sequence>MRSESYWLDTAPAFTGAQTGALPARVDVVVVGGGFTGLSAARALALKGASVAVLEAGRVVGEASGRNGGHCNTGVAQDYSGLVASLGADKARVYYQAYESAVQSVVTLVEQEQIACDFRRSGKLKLAAKPQHYEGLARTCELIRREVDAEVELLSAEEARAEVDSAQFYGGLLQRNGVQMHVGRFGVGLAEAAARHGALIYQQTTVQGWKAEAGGYRVDTSRGSLQTGQILMATGASQHGGLGWYRRRIVPVGSFIIATEVLPKELIDRLLPQQRSYVTSRMIGNYFRVTPDNRLLFGGRARFAMSGGNSDAKSGKVLHAAMVQMFPQLAHVKVDYCWGGLVDMTADRLPRAGQHGGVYHSMGYSGHGVQMSVHMGQVMAEVMDGKAEANPWGELSWPAIPGHFGKPWFLPVVGAYYRLQDYLH</sequence>
<dbReference type="Pfam" id="PF01266">
    <property type="entry name" value="DAO"/>
    <property type="match status" value="1"/>
</dbReference>